<name>A0A4R6SI29_LABRH</name>
<dbReference type="Proteomes" id="UP000295444">
    <property type="component" value="Unassembled WGS sequence"/>
</dbReference>
<accession>A0A4R6SI29</accession>
<proteinExistence type="predicted"/>
<comment type="caution">
    <text evidence="1">The sequence shown here is derived from an EMBL/GenBank/DDBJ whole genome shotgun (WGS) entry which is preliminary data.</text>
</comment>
<evidence type="ECO:0000313" key="2">
    <source>
        <dbReference type="Proteomes" id="UP000295444"/>
    </source>
</evidence>
<reference evidence="1 2" key="1">
    <citation type="submission" date="2019-03" db="EMBL/GenBank/DDBJ databases">
        <title>Genomic Encyclopedia of Type Strains, Phase IV (KMG-IV): sequencing the most valuable type-strain genomes for metagenomic binning, comparative biology and taxonomic classification.</title>
        <authorList>
            <person name="Goeker M."/>
        </authorList>
    </citation>
    <scope>NUCLEOTIDE SEQUENCE [LARGE SCALE GENOMIC DNA]</scope>
    <source>
        <strain evidence="1 2">DSM 45361</strain>
    </source>
</reference>
<dbReference type="RefSeq" id="WP_133849839.1">
    <property type="nucleotide sequence ID" value="NZ_SNXZ01000002.1"/>
</dbReference>
<sequence length="275" mass="28644">MVYEYRTPVDFSFGVLTNAAAVSDTVISSADFASLPSAATTSVYLPLVLLNPATKTHEKVWVTAHAAGATTLTVVRGRENTAAQAWPAGTQWVCAPTARDGLYPVTTRSALPADAHVGMRCLIVDEAAVVERSSTQGWVSNGAWTSYTPAWTTSGTQPSLGNGALTGEWARVGNLVFVRVSLTWGSSTSGGTNAWGFSLPITAAYTTAHNPWPLYGGAAIMRDVSAFNYYAGTATIDSSGSTIGGIYSSGQIAATSPFTFAAGDHLSLSAIYRAA</sequence>
<protein>
    <submittedName>
        <fullName evidence="1">Uncharacterized protein</fullName>
    </submittedName>
</protein>
<dbReference type="OrthoDB" id="3608758at2"/>
<evidence type="ECO:0000313" key="1">
    <source>
        <dbReference type="EMBL" id="TDQ01240.1"/>
    </source>
</evidence>
<dbReference type="EMBL" id="SNXZ01000002">
    <property type="protein sequence ID" value="TDQ01240.1"/>
    <property type="molecule type" value="Genomic_DNA"/>
</dbReference>
<organism evidence="1 2">
    <name type="scientific">Labedaea rhizosphaerae</name>
    <dbReference type="NCBI Taxonomy" id="598644"/>
    <lineage>
        <taxon>Bacteria</taxon>
        <taxon>Bacillati</taxon>
        <taxon>Actinomycetota</taxon>
        <taxon>Actinomycetes</taxon>
        <taxon>Pseudonocardiales</taxon>
        <taxon>Pseudonocardiaceae</taxon>
        <taxon>Labedaea</taxon>
    </lineage>
</organism>
<gene>
    <name evidence="1" type="ORF">EV186_1021108</name>
</gene>
<keyword evidence="2" id="KW-1185">Reference proteome</keyword>
<dbReference type="AlphaFoldDB" id="A0A4R6SI29"/>